<feature type="compositionally biased region" description="Polar residues" evidence="1">
    <location>
        <begin position="20"/>
        <end position="32"/>
    </location>
</feature>
<gene>
    <name evidence="3" type="ORF">TELCIR_03219</name>
</gene>
<feature type="compositionally biased region" description="Low complexity" evidence="1">
    <location>
        <begin position="128"/>
        <end position="139"/>
    </location>
</feature>
<dbReference type="SMART" id="SM00343">
    <property type="entry name" value="ZnF_C2HC"/>
    <property type="match status" value="2"/>
</dbReference>
<evidence type="ECO:0000259" key="2">
    <source>
        <dbReference type="SMART" id="SM00343"/>
    </source>
</evidence>
<feature type="region of interest" description="Disordered" evidence="1">
    <location>
        <begin position="1"/>
        <end position="194"/>
    </location>
</feature>
<reference evidence="3 4" key="1">
    <citation type="submission" date="2015-09" db="EMBL/GenBank/DDBJ databases">
        <title>Draft genome of the parasitic nematode Teladorsagia circumcincta isolate WARC Sus (inbred).</title>
        <authorList>
            <person name="Mitreva M."/>
        </authorList>
    </citation>
    <scope>NUCLEOTIDE SEQUENCE [LARGE SCALE GENOMIC DNA]</scope>
    <source>
        <strain evidence="3 4">S</strain>
    </source>
</reference>
<feature type="compositionally biased region" description="Basic residues" evidence="1">
    <location>
        <begin position="166"/>
        <end position="176"/>
    </location>
</feature>
<feature type="domain" description="CCHC-type" evidence="2">
    <location>
        <begin position="213"/>
        <end position="229"/>
    </location>
</feature>
<feature type="region of interest" description="Disordered" evidence="1">
    <location>
        <begin position="299"/>
        <end position="369"/>
    </location>
</feature>
<dbReference type="GO" id="GO:0003676">
    <property type="term" value="F:nucleic acid binding"/>
    <property type="evidence" value="ECO:0007669"/>
    <property type="project" value="InterPro"/>
</dbReference>
<evidence type="ECO:0000313" key="4">
    <source>
        <dbReference type="Proteomes" id="UP000230423"/>
    </source>
</evidence>
<dbReference type="Proteomes" id="UP000230423">
    <property type="component" value="Unassembled WGS sequence"/>
</dbReference>
<feature type="compositionally biased region" description="Polar residues" evidence="1">
    <location>
        <begin position="51"/>
        <end position="69"/>
    </location>
</feature>
<dbReference type="InterPro" id="IPR001878">
    <property type="entry name" value="Znf_CCHC"/>
</dbReference>
<organism evidence="3 4">
    <name type="scientific">Teladorsagia circumcincta</name>
    <name type="common">Brown stomach worm</name>
    <name type="synonym">Ostertagia circumcincta</name>
    <dbReference type="NCBI Taxonomy" id="45464"/>
    <lineage>
        <taxon>Eukaryota</taxon>
        <taxon>Metazoa</taxon>
        <taxon>Ecdysozoa</taxon>
        <taxon>Nematoda</taxon>
        <taxon>Chromadorea</taxon>
        <taxon>Rhabditida</taxon>
        <taxon>Rhabditina</taxon>
        <taxon>Rhabditomorpha</taxon>
        <taxon>Strongyloidea</taxon>
        <taxon>Trichostrongylidae</taxon>
        <taxon>Teladorsagia</taxon>
    </lineage>
</organism>
<feature type="domain" description="CCHC-type" evidence="2">
    <location>
        <begin position="262"/>
        <end position="278"/>
    </location>
</feature>
<accession>A0A2G9UX48</accession>
<feature type="compositionally biased region" description="Low complexity" evidence="1">
    <location>
        <begin position="34"/>
        <end position="46"/>
    </location>
</feature>
<dbReference type="AlphaFoldDB" id="A0A2G9UX48"/>
<evidence type="ECO:0000256" key="1">
    <source>
        <dbReference type="SAM" id="MobiDB-lite"/>
    </source>
</evidence>
<dbReference type="EMBL" id="KZ345226">
    <property type="protein sequence ID" value="PIO74753.1"/>
    <property type="molecule type" value="Genomic_DNA"/>
</dbReference>
<sequence length="369" mass="40654">MFPVASVVGHVGDRPPPQSTPAQPTRGSSRPAAQSEQTQPPSSSSPFVEPQVTSSWADQMSSESSQATPKSKKKDGHETEVELSTAIATLSVEKNPEGAKEAEEEMDTSEVSKERPPLVHNVDPGEWAPATRTTTQPTQSGPEVAKQGDATTAKKKTQEERPPPVKTRRSPSHRSPSRSSTRKPADVPAARGRSRFRFPTRAVPSEAHGKVEPCAFCKGEGHYSSDCDIYPHVSSRARLAESLGLCCNCLKPHFGICIRKDPCSVCQQEGHHRAFCNENFFSVFDIDVPPEQFFDELRFRTYRKPPPGAETRPRYQSSYRERSRTEGQDQPGPSNRPPPSPERERSPEPSTSGAYRDMGFSPANSDESW</sequence>
<dbReference type="OrthoDB" id="10638973at2759"/>
<keyword evidence="4" id="KW-1185">Reference proteome</keyword>
<proteinExistence type="predicted"/>
<name>A0A2G9UX48_TELCI</name>
<protein>
    <submittedName>
        <fullName evidence="3">Zinc knuckle</fullName>
    </submittedName>
</protein>
<evidence type="ECO:0000313" key="3">
    <source>
        <dbReference type="EMBL" id="PIO74753.1"/>
    </source>
</evidence>
<dbReference type="GO" id="GO:0008270">
    <property type="term" value="F:zinc ion binding"/>
    <property type="evidence" value="ECO:0007669"/>
    <property type="project" value="InterPro"/>
</dbReference>